<dbReference type="EMBL" id="AKCR02004961">
    <property type="protein sequence ID" value="PKK16436.1"/>
    <property type="molecule type" value="Genomic_DNA"/>
</dbReference>
<dbReference type="AlphaFoldDB" id="A0A2I0LG64"/>
<sequence length="75" mass="8343">MLQRSPKTVSPNPPGILFPLKGLGATRAGSRGEGEVQQALKPNLIHHPHLNTWVLDRCGEGMLHQTPIFVETYRF</sequence>
<name>A0A2I0LG64_COLLI</name>
<comment type="caution">
    <text evidence="1">The sequence shown here is derived from an EMBL/GenBank/DDBJ whole genome shotgun (WGS) entry which is preliminary data.</text>
</comment>
<accession>A0A2I0LG64</accession>
<proteinExistence type="predicted"/>
<evidence type="ECO:0000313" key="1">
    <source>
        <dbReference type="EMBL" id="PKK16436.1"/>
    </source>
</evidence>
<protein>
    <submittedName>
        <fullName evidence="1">Pleckstrin homology domain-containing family B member 1-like</fullName>
    </submittedName>
</protein>
<organism evidence="1 2">
    <name type="scientific">Columba livia</name>
    <name type="common">Rock dove</name>
    <dbReference type="NCBI Taxonomy" id="8932"/>
    <lineage>
        <taxon>Eukaryota</taxon>
        <taxon>Metazoa</taxon>
        <taxon>Chordata</taxon>
        <taxon>Craniata</taxon>
        <taxon>Vertebrata</taxon>
        <taxon>Euteleostomi</taxon>
        <taxon>Archelosauria</taxon>
        <taxon>Archosauria</taxon>
        <taxon>Dinosauria</taxon>
        <taxon>Saurischia</taxon>
        <taxon>Theropoda</taxon>
        <taxon>Coelurosauria</taxon>
        <taxon>Aves</taxon>
        <taxon>Neognathae</taxon>
        <taxon>Neoaves</taxon>
        <taxon>Columbimorphae</taxon>
        <taxon>Columbiformes</taxon>
        <taxon>Columbidae</taxon>
        <taxon>Columba</taxon>
    </lineage>
</organism>
<reference evidence="1 2" key="1">
    <citation type="journal article" date="2013" name="Science">
        <title>Genomic diversity and evolution of the head crest in the rock pigeon.</title>
        <authorList>
            <person name="Shapiro M.D."/>
            <person name="Kronenberg Z."/>
            <person name="Li C."/>
            <person name="Domyan E.T."/>
            <person name="Pan H."/>
            <person name="Campbell M."/>
            <person name="Tan H."/>
            <person name="Huff C.D."/>
            <person name="Hu H."/>
            <person name="Vickrey A.I."/>
            <person name="Nielsen S.C."/>
            <person name="Stringham S.A."/>
            <person name="Hu H."/>
            <person name="Willerslev E."/>
            <person name="Gilbert M.T."/>
            <person name="Yandell M."/>
            <person name="Zhang G."/>
            <person name="Wang J."/>
        </authorList>
    </citation>
    <scope>NUCLEOTIDE SEQUENCE [LARGE SCALE GENOMIC DNA]</scope>
    <source>
        <tissue evidence="1">Blood</tissue>
    </source>
</reference>
<feature type="non-terminal residue" evidence="1">
    <location>
        <position position="75"/>
    </location>
</feature>
<dbReference type="Proteomes" id="UP000053872">
    <property type="component" value="Unassembled WGS sequence"/>
</dbReference>
<dbReference type="InParanoid" id="A0A2I0LG64"/>
<keyword evidence="2" id="KW-1185">Reference proteome</keyword>
<gene>
    <name evidence="1" type="ORF">A306_00015338</name>
</gene>
<evidence type="ECO:0000313" key="2">
    <source>
        <dbReference type="Proteomes" id="UP000053872"/>
    </source>
</evidence>